<keyword evidence="1" id="KW-0862">Zinc</keyword>
<accession>A0AAV6KMG5</accession>
<dbReference type="AlphaFoldDB" id="A0AAV6KMG5"/>
<comment type="function">
    <text evidence="1">Putative transcription activator involved in regulating light control of development.</text>
</comment>
<evidence type="ECO:0000313" key="3">
    <source>
        <dbReference type="Proteomes" id="UP000823749"/>
    </source>
</evidence>
<keyword evidence="3" id="KW-1185">Reference proteome</keyword>
<reference evidence="2" key="1">
    <citation type="submission" date="2020-08" db="EMBL/GenBank/DDBJ databases">
        <title>Plant Genome Project.</title>
        <authorList>
            <person name="Zhang R.-G."/>
        </authorList>
    </citation>
    <scope>NUCLEOTIDE SEQUENCE</scope>
    <source>
        <strain evidence="2">WSP0</strain>
        <tissue evidence="2">Leaf</tissue>
    </source>
</reference>
<sequence>MICRHQLTVWSQMGVERVPDKYVLRRWNKNVKRVHTKIRINYDNSSTSIEARRHDNMYNLFNEVADLAEDSQEKYDKVMARLLELKGELIESSIVCGSNVISSTPNNSFSIGDGVLPSKESTNILDPVTLRRKGRPPSKRKVGVVEKIGKKKKETKKKTLSNEKAKVSTQERLEHNNCFFQEIGTQESVVNVNVRIFFFIVGQSQPSYMGQSMWPNMMPHNMRPNMAQGGSIFQFSPSSCPTETGFNQFMYVFPSSQTNMPTSFGSHDWRGQSNITSRQIWGGGQSSFLETQGQCVGGPPPSFTQMLNAPDNAEE</sequence>
<dbReference type="GO" id="GO:0008270">
    <property type="term" value="F:zinc ion binding"/>
    <property type="evidence" value="ECO:0007669"/>
    <property type="project" value="UniProtKB-UniRule"/>
</dbReference>
<dbReference type="GO" id="GO:0005634">
    <property type="term" value="C:nucleus"/>
    <property type="evidence" value="ECO:0007669"/>
    <property type="project" value="UniProtKB-SubCell"/>
</dbReference>
<comment type="subcellular location">
    <subcellularLocation>
        <location evidence="1">Nucleus</location>
    </subcellularLocation>
</comment>
<keyword evidence="1" id="KW-0863">Zinc-finger</keyword>
<organism evidence="2 3">
    <name type="scientific">Rhododendron griersonianum</name>
    <dbReference type="NCBI Taxonomy" id="479676"/>
    <lineage>
        <taxon>Eukaryota</taxon>
        <taxon>Viridiplantae</taxon>
        <taxon>Streptophyta</taxon>
        <taxon>Embryophyta</taxon>
        <taxon>Tracheophyta</taxon>
        <taxon>Spermatophyta</taxon>
        <taxon>Magnoliopsida</taxon>
        <taxon>eudicotyledons</taxon>
        <taxon>Gunneridae</taxon>
        <taxon>Pentapetalae</taxon>
        <taxon>asterids</taxon>
        <taxon>Ericales</taxon>
        <taxon>Ericaceae</taxon>
        <taxon>Ericoideae</taxon>
        <taxon>Rhodoreae</taxon>
        <taxon>Rhododendron</taxon>
    </lineage>
</organism>
<name>A0AAV6KMG5_9ERIC</name>
<dbReference type="PANTHER" id="PTHR31669">
    <property type="entry name" value="PROTEIN FAR1-RELATED SEQUENCE 10-RELATED"/>
    <property type="match status" value="1"/>
</dbReference>
<dbReference type="GO" id="GO:0006355">
    <property type="term" value="P:regulation of DNA-templated transcription"/>
    <property type="evidence" value="ECO:0007669"/>
    <property type="project" value="UniProtKB-UniRule"/>
</dbReference>
<evidence type="ECO:0000256" key="1">
    <source>
        <dbReference type="RuleBase" id="RU367018"/>
    </source>
</evidence>
<proteinExistence type="inferred from homology"/>
<dbReference type="Proteomes" id="UP000823749">
    <property type="component" value="Chromosome 4"/>
</dbReference>
<dbReference type="InterPro" id="IPR031052">
    <property type="entry name" value="FHY3/FAR1"/>
</dbReference>
<dbReference type="EMBL" id="JACTNZ010000004">
    <property type="protein sequence ID" value="KAG5553454.1"/>
    <property type="molecule type" value="Genomic_DNA"/>
</dbReference>
<keyword evidence="1" id="KW-0479">Metal-binding</keyword>
<gene>
    <name evidence="2" type="ORF">RHGRI_011368</name>
</gene>
<keyword evidence="1" id="KW-0539">Nucleus</keyword>
<comment type="similarity">
    <text evidence="1">Belongs to the FHY3/FAR1 family.</text>
</comment>
<comment type="caution">
    <text evidence="2">The sequence shown here is derived from an EMBL/GenBank/DDBJ whole genome shotgun (WGS) entry which is preliminary data.</text>
</comment>
<dbReference type="PANTHER" id="PTHR31669:SF283">
    <property type="entry name" value="PROTEIN FAR1-RELATED SEQUENCE"/>
    <property type="match status" value="1"/>
</dbReference>
<evidence type="ECO:0000313" key="2">
    <source>
        <dbReference type="EMBL" id="KAG5553454.1"/>
    </source>
</evidence>
<protein>
    <recommendedName>
        <fullName evidence="1">Protein FAR1-RELATED SEQUENCE</fullName>
    </recommendedName>
</protein>